<sequence>MKLSIIVPVYNEEKTISSVLEKLFKVELSCKKEIVVVNDGSTDSTYKKILNFEKRNKINVINHSKNLGKGSAINSGLKQATGNYVLIQDADLEYDPSEISKLLNPILKEQGTNKKIAVYGSRFLNNKIVMPFLYYLGNKLLTFLTNIICSTNLSDMETGYKLIPLDFFKKMNLRSSRFDIEPEITIKLINHKIPIIEIPINYKGRSRLSGKKLSMLDAYGALKALFRYRFLDRNPWSI</sequence>
<dbReference type="Pfam" id="PF00535">
    <property type="entry name" value="Glycos_transf_2"/>
    <property type="match status" value="1"/>
</dbReference>
<dbReference type="Gene3D" id="3.90.550.10">
    <property type="entry name" value="Spore Coat Polysaccharide Biosynthesis Protein SpsA, Chain A"/>
    <property type="match status" value="1"/>
</dbReference>
<dbReference type="InterPro" id="IPR050256">
    <property type="entry name" value="Glycosyltransferase_2"/>
</dbReference>
<organism evidence="2 3">
    <name type="scientific">Candidatus Gottesmanbacteria bacterium RIFCSPLOWO2_01_FULL_39_12b</name>
    <dbReference type="NCBI Taxonomy" id="1798388"/>
    <lineage>
        <taxon>Bacteria</taxon>
        <taxon>Candidatus Gottesmaniibacteriota</taxon>
    </lineage>
</organism>
<evidence type="ECO:0000313" key="2">
    <source>
        <dbReference type="EMBL" id="OGG26733.1"/>
    </source>
</evidence>
<dbReference type="PANTHER" id="PTHR48090">
    <property type="entry name" value="UNDECAPRENYL-PHOSPHATE 4-DEOXY-4-FORMAMIDO-L-ARABINOSE TRANSFERASE-RELATED"/>
    <property type="match status" value="1"/>
</dbReference>
<dbReference type="InterPro" id="IPR029044">
    <property type="entry name" value="Nucleotide-diphossugar_trans"/>
</dbReference>
<protein>
    <recommendedName>
        <fullName evidence="1">Glycosyltransferase 2-like domain-containing protein</fullName>
    </recommendedName>
</protein>
<comment type="caution">
    <text evidence="2">The sequence shown here is derived from an EMBL/GenBank/DDBJ whole genome shotgun (WGS) entry which is preliminary data.</text>
</comment>
<accession>A0A1F6AQH1</accession>
<dbReference type="PANTHER" id="PTHR48090:SF7">
    <property type="entry name" value="RFBJ PROTEIN"/>
    <property type="match status" value="1"/>
</dbReference>
<feature type="domain" description="Glycosyltransferase 2-like" evidence="1">
    <location>
        <begin position="4"/>
        <end position="111"/>
    </location>
</feature>
<dbReference type="EMBL" id="MFJR01000007">
    <property type="protein sequence ID" value="OGG26733.1"/>
    <property type="molecule type" value="Genomic_DNA"/>
</dbReference>
<proteinExistence type="predicted"/>
<gene>
    <name evidence="2" type="ORF">A2960_00995</name>
</gene>
<evidence type="ECO:0000259" key="1">
    <source>
        <dbReference type="Pfam" id="PF00535"/>
    </source>
</evidence>
<dbReference type="AlphaFoldDB" id="A0A1F6AQH1"/>
<dbReference type="SUPFAM" id="SSF53448">
    <property type="entry name" value="Nucleotide-diphospho-sugar transferases"/>
    <property type="match status" value="1"/>
</dbReference>
<dbReference type="Proteomes" id="UP000176609">
    <property type="component" value="Unassembled WGS sequence"/>
</dbReference>
<evidence type="ECO:0000313" key="3">
    <source>
        <dbReference type="Proteomes" id="UP000176609"/>
    </source>
</evidence>
<dbReference type="InterPro" id="IPR001173">
    <property type="entry name" value="Glyco_trans_2-like"/>
</dbReference>
<reference evidence="2 3" key="1">
    <citation type="journal article" date="2016" name="Nat. Commun.">
        <title>Thousands of microbial genomes shed light on interconnected biogeochemical processes in an aquifer system.</title>
        <authorList>
            <person name="Anantharaman K."/>
            <person name="Brown C.T."/>
            <person name="Hug L.A."/>
            <person name="Sharon I."/>
            <person name="Castelle C.J."/>
            <person name="Probst A.J."/>
            <person name="Thomas B.C."/>
            <person name="Singh A."/>
            <person name="Wilkins M.J."/>
            <person name="Karaoz U."/>
            <person name="Brodie E.L."/>
            <person name="Williams K.H."/>
            <person name="Hubbard S.S."/>
            <person name="Banfield J.F."/>
        </authorList>
    </citation>
    <scope>NUCLEOTIDE SEQUENCE [LARGE SCALE GENOMIC DNA]</scope>
</reference>
<dbReference type="CDD" id="cd04179">
    <property type="entry name" value="DPM_DPG-synthase_like"/>
    <property type="match status" value="1"/>
</dbReference>
<name>A0A1F6AQH1_9BACT</name>